<dbReference type="Proteomes" id="UP000663881">
    <property type="component" value="Unassembled WGS sequence"/>
</dbReference>
<feature type="non-terminal residue" evidence="1">
    <location>
        <position position="192"/>
    </location>
</feature>
<accession>A0A820H695</accession>
<reference evidence="1" key="1">
    <citation type="submission" date="2021-02" db="EMBL/GenBank/DDBJ databases">
        <authorList>
            <person name="Nowell W R."/>
        </authorList>
    </citation>
    <scope>NUCLEOTIDE SEQUENCE</scope>
</reference>
<gene>
    <name evidence="1" type="ORF">OKA104_LOCUS45565</name>
</gene>
<comment type="caution">
    <text evidence="1">The sequence shown here is derived from an EMBL/GenBank/DDBJ whole genome shotgun (WGS) entry which is preliminary data.</text>
</comment>
<sequence length="192" mass="22881">IYNRTIASLIILDTDSIEAKKYRRLCRLEVNEEHYLPIQPLYMRSSSRLFISIDEIDSLEQINDFISFDWINETTVDRTLKKNNNEEIHLVNDDPIDLKSGELYHATSGNKKSLLIFTIPLHNNKKWISESIDLHIKPHSNPTQHMVQFHEVNSQDTMKMILRIDVYQESYRVMLYSPFWILNYTNFKIEFE</sequence>
<evidence type="ECO:0000313" key="1">
    <source>
        <dbReference type="EMBL" id="CAF4288304.1"/>
    </source>
</evidence>
<dbReference type="AlphaFoldDB" id="A0A820H695"/>
<dbReference type="EMBL" id="CAJOAY010015313">
    <property type="protein sequence ID" value="CAF4288304.1"/>
    <property type="molecule type" value="Genomic_DNA"/>
</dbReference>
<protein>
    <submittedName>
        <fullName evidence="1">Uncharacterized protein</fullName>
    </submittedName>
</protein>
<proteinExistence type="predicted"/>
<organism evidence="1 2">
    <name type="scientific">Adineta steineri</name>
    <dbReference type="NCBI Taxonomy" id="433720"/>
    <lineage>
        <taxon>Eukaryota</taxon>
        <taxon>Metazoa</taxon>
        <taxon>Spiralia</taxon>
        <taxon>Gnathifera</taxon>
        <taxon>Rotifera</taxon>
        <taxon>Eurotatoria</taxon>
        <taxon>Bdelloidea</taxon>
        <taxon>Adinetida</taxon>
        <taxon>Adinetidae</taxon>
        <taxon>Adineta</taxon>
    </lineage>
</organism>
<name>A0A820H695_9BILA</name>
<feature type="non-terminal residue" evidence="1">
    <location>
        <position position="1"/>
    </location>
</feature>
<evidence type="ECO:0000313" key="2">
    <source>
        <dbReference type="Proteomes" id="UP000663881"/>
    </source>
</evidence>